<evidence type="ECO:0000313" key="2">
    <source>
        <dbReference type="Proteomes" id="UP000004848"/>
    </source>
</evidence>
<dbReference type="AlphaFoldDB" id="A0P0N5"/>
<proteinExistence type="predicted"/>
<evidence type="ECO:0000313" key="1">
    <source>
        <dbReference type="EMBL" id="EAV41349.1"/>
    </source>
</evidence>
<gene>
    <name evidence="1" type="ORF">SIAM614_01124</name>
</gene>
<protein>
    <submittedName>
        <fullName evidence="1">Uncharacterized protein</fullName>
    </submittedName>
</protein>
<dbReference type="Proteomes" id="UP000004848">
    <property type="component" value="Unassembled WGS sequence"/>
</dbReference>
<organism evidence="1 2">
    <name type="scientific">Roseibium aggregatum (strain ATCC 25650 / DSM 13394 / JCM 20685 / NBRC 16684 / NCIMB 2208 / IAM 12614 / B1)</name>
    <name type="common">Stappia aggregata</name>
    <dbReference type="NCBI Taxonomy" id="384765"/>
    <lineage>
        <taxon>Bacteria</taxon>
        <taxon>Pseudomonadati</taxon>
        <taxon>Pseudomonadota</taxon>
        <taxon>Alphaproteobacteria</taxon>
        <taxon>Hyphomicrobiales</taxon>
        <taxon>Stappiaceae</taxon>
        <taxon>Roseibium</taxon>
    </lineage>
</organism>
<name>A0P0N5_ROSAI</name>
<reference evidence="1 2" key="1">
    <citation type="submission" date="2006-05" db="EMBL/GenBank/DDBJ databases">
        <authorList>
            <person name="King G."/>
            <person name="Ferriera S."/>
            <person name="Johnson J."/>
            <person name="Kravitz S."/>
            <person name="Beeson K."/>
            <person name="Sutton G."/>
            <person name="Rogers Y.-H."/>
            <person name="Friedman R."/>
            <person name="Frazier M."/>
            <person name="Venter J.C."/>
        </authorList>
    </citation>
    <scope>NUCLEOTIDE SEQUENCE [LARGE SCALE GENOMIC DNA]</scope>
    <source>
        <strain evidence="2">ATCC 25650 / DSM 13394 / JCM 20685 / NBRC 16684 / NCIMB 2208 / IAM 12614 / B1</strain>
    </source>
</reference>
<dbReference type="EMBL" id="AAUW01000021">
    <property type="protein sequence ID" value="EAV41349.1"/>
    <property type="molecule type" value="Genomic_DNA"/>
</dbReference>
<comment type="caution">
    <text evidence="1">The sequence shown here is derived from an EMBL/GenBank/DDBJ whole genome shotgun (WGS) entry which is preliminary data.</text>
</comment>
<dbReference type="Gene3D" id="1.20.5.420">
    <property type="entry name" value="Immunoglobulin FC, subunit C"/>
    <property type="match status" value="1"/>
</dbReference>
<sequence length="82" mass="9133">MTMEKKQASGEGPDRNFGMTDLDDRLCAKGGGYLKRQIANDLAAKASQIEMKMKNGLNREEFQQAKIVHKALVAACDVINRY</sequence>
<dbReference type="Pfam" id="PF08988">
    <property type="entry name" value="T3SS_needle_E"/>
    <property type="match status" value="1"/>
</dbReference>
<accession>A0P0N5</accession>
<dbReference type="InterPro" id="IPR012671">
    <property type="entry name" value="T3SS_PscE/YscE"/>
</dbReference>